<dbReference type="PANTHER" id="PTHR46468:SF1">
    <property type="entry name" value="SENTRIN-SPECIFIC PROTEASE 8"/>
    <property type="match status" value="1"/>
</dbReference>
<dbReference type="AlphaFoldDB" id="T1IXK3"/>
<organism evidence="6 7">
    <name type="scientific">Strigamia maritima</name>
    <name type="common">European centipede</name>
    <name type="synonym">Geophilus maritimus</name>
    <dbReference type="NCBI Taxonomy" id="126957"/>
    <lineage>
        <taxon>Eukaryota</taxon>
        <taxon>Metazoa</taxon>
        <taxon>Ecdysozoa</taxon>
        <taxon>Arthropoda</taxon>
        <taxon>Myriapoda</taxon>
        <taxon>Chilopoda</taxon>
        <taxon>Pleurostigmophora</taxon>
        <taxon>Geophilomorpha</taxon>
        <taxon>Linotaeniidae</taxon>
        <taxon>Strigamia</taxon>
    </lineage>
</organism>
<evidence type="ECO:0000256" key="4">
    <source>
        <dbReference type="ARBA" id="ARBA00022807"/>
    </source>
</evidence>
<evidence type="ECO:0000256" key="1">
    <source>
        <dbReference type="ARBA" id="ARBA00005234"/>
    </source>
</evidence>
<feature type="domain" description="Ubiquitin-like protease family profile" evidence="5">
    <location>
        <begin position="11"/>
        <end position="173"/>
    </location>
</feature>
<evidence type="ECO:0000256" key="3">
    <source>
        <dbReference type="ARBA" id="ARBA00022801"/>
    </source>
</evidence>
<dbReference type="InterPro" id="IPR044613">
    <property type="entry name" value="Nep1/2-like"/>
</dbReference>
<dbReference type="Proteomes" id="UP000014500">
    <property type="component" value="Unassembled WGS sequence"/>
</dbReference>
<dbReference type="InterPro" id="IPR003653">
    <property type="entry name" value="Peptidase_C48_C"/>
</dbReference>
<dbReference type="PhylomeDB" id="T1IXK3"/>
<dbReference type="SUPFAM" id="SSF54001">
    <property type="entry name" value="Cysteine proteinases"/>
    <property type="match status" value="1"/>
</dbReference>
<reference evidence="6" key="2">
    <citation type="submission" date="2015-02" db="UniProtKB">
        <authorList>
            <consortium name="EnsemblMetazoa"/>
        </authorList>
    </citation>
    <scope>IDENTIFICATION</scope>
</reference>
<dbReference type="GO" id="GO:0000338">
    <property type="term" value="P:protein deneddylation"/>
    <property type="evidence" value="ECO:0007669"/>
    <property type="project" value="TreeGrafter"/>
</dbReference>
<dbReference type="GO" id="GO:0006508">
    <property type="term" value="P:proteolysis"/>
    <property type="evidence" value="ECO:0007669"/>
    <property type="project" value="UniProtKB-KW"/>
</dbReference>
<dbReference type="EnsemblMetazoa" id="SMAR005939-RA">
    <property type="protein sequence ID" value="SMAR005939-PA"/>
    <property type="gene ID" value="SMAR005939"/>
</dbReference>
<dbReference type="PROSITE" id="PS50600">
    <property type="entry name" value="ULP_PROTEASE"/>
    <property type="match status" value="1"/>
</dbReference>
<dbReference type="InterPro" id="IPR038765">
    <property type="entry name" value="Papain-like_cys_pep_sf"/>
</dbReference>
<keyword evidence="2" id="KW-0645">Protease</keyword>
<evidence type="ECO:0000256" key="2">
    <source>
        <dbReference type="ARBA" id="ARBA00022670"/>
    </source>
</evidence>
<dbReference type="Gene3D" id="3.40.395.10">
    <property type="entry name" value="Adenoviral Proteinase, Chain A"/>
    <property type="match status" value="1"/>
</dbReference>
<dbReference type="OMA" id="GFYFEYL"/>
<evidence type="ECO:0000313" key="7">
    <source>
        <dbReference type="Proteomes" id="UP000014500"/>
    </source>
</evidence>
<proteinExistence type="inferred from homology"/>
<keyword evidence="3" id="KW-0378">Hydrolase</keyword>
<dbReference type="EMBL" id="AFFK01020101">
    <property type="status" value="NOT_ANNOTATED_CDS"/>
    <property type="molecule type" value="Genomic_DNA"/>
</dbReference>
<protein>
    <recommendedName>
        <fullName evidence="5">Ubiquitin-like protease family profile domain-containing protein</fullName>
    </recommendedName>
</protein>
<dbReference type="Pfam" id="PF02902">
    <property type="entry name" value="Peptidase_C48"/>
    <property type="match status" value="1"/>
</dbReference>
<dbReference type="STRING" id="126957.T1IXK3"/>
<name>T1IXK3_STRMM</name>
<evidence type="ECO:0000313" key="6">
    <source>
        <dbReference type="EnsemblMetazoa" id="SMAR005939-PA"/>
    </source>
</evidence>
<dbReference type="GO" id="GO:0008234">
    <property type="term" value="F:cysteine-type peptidase activity"/>
    <property type="evidence" value="ECO:0007669"/>
    <property type="project" value="UniProtKB-KW"/>
</dbReference>
<keyword evidence="4" id="KW-0788">Thiol protease</keyword>
<dbReference type="GO" id="GO:0019784">
    <property type="term" value="F:deNEDDylase activity"/>
    <property type="evidence" value="ECO:0007669"/>
    <property type="project" value="InterPro"/>
</dbReference>
<evidence type="ECO:0000259" key="5">
    <source>
        <dbReference type="PROSITE" id="PS50600"/>
    </source>
</evidence>
<dbReference type="PANTHER" id="PTHR46468">
    <property type="entry name" value="SENTRIN-SPECIFIC PROTEASE 8"/>
    <property type="match status" value="1"/>
</dbReference>
<sequence length="216" mass="24595">MENVILSFHDCVIKQSDMNLLDGPEWLNDRLISFFFQYLEKVKYGTYEKGVCFIDPEVCQCIKLSRGSCVGVFADPHDLQKKDLILLTVNDCEDEEAAGGTHWSLLVFVRHFNSFYHFDSFGGANLEHGRDVMNHLIPFVKCESMPSLVEATCLQQQNSFDCGIHVICNAEYICAKYLEHFQGDVMDYVTLQSISGKRKWLKKCPDAIGSDSANDR</sequence>
<comment type="similarity">
    <text evidence="1">Belongs to the peptidase C48 family.</text>
</comment>
<keyword evidence="7" id="KW-1185">Reference proteome</keyword>
<dbReference type="HOGENOM" id="CLU_043678_3_1_1"/>
<dbReference type="eggNOG" id="KOG3246">
    <property type="taxonomic scope" value="Eukaryota"/>
</dbReference>
<reference evidence="7" key="1">
    <citation type="submission" date="2011-05" db="EMBL/GenBank/DDBJ databases">
        <authorList>
            <person name="Richards S.R."/>
            <person name="Qu J."/>
            <person name="Jiang H."/>
            <person name="Jhangiani S.N."/>
            <person name="Agravi P."/>
            <person name="Goodspeed R."/>
            <person name="Gross S."/>
            <person name="Mandapat C."/>
            <person name="Jackson L."/>
            <person name="Mathew T."/>
            <person name="Pu L."/>
            <person name="Thornton R."/>
            <person name="Saada N."/>
            <person name="Wilczek-Boney K.B."/>
            <person name="Lee S."/>
            <person name="Kovar C."/>
            <person name="Wu Y."/>
            <person name="Scherer S.E."/>
            <person name="Worley K.C."/>
            <person name="Muzny D.M."/>
            <person name="Gibbs R."/>
        </authorList>
    </citation>
    <scope>NUCLEOTIDE SEQUENCE</scope>
    <source>
        <strain evidence="7">Brora</strain>
    </source>
</reference>
<accession>T1IXK3</accession>